<gene>
    <name evidence="2" type="ORF">MJ1_0767</name>
</gene>
<dbReference type="RefSeq" id="WP_258393210.1">
    <property type="nucleotide sequence ID" value="NZ_AP019769.1"/>
</dbReference>
<dbReference type="GeneID" id="74568705"/>
<dbReference type="Pfam" id="PF00149">
    <property type="entry name" value="Metallophos"/>
    <property type="match status" value="1"/>
</dbReference>
<sequence>MNIIVSSDIHNDIRIIYKIIELYKKNNVDYIFLLGDISDTGYLNRKIIKLLTEHINKDKIFIIPGNHDTYDNINLMEKYNIKNLHMKKIYRDNLLIAAFGGADVPIFMIQEEEIKKFLSTINFNDKYIIILSHEPPFGTMSSLNISGSKELMNFIKNNNKVILNIHGHMHETGGLEEIINNAKVLNVAREVKLINICKGHVKVLY</sequence>
<name>A0A915T0C9_9ARCH</name>
<organism evidence="2 3">
    <name type="scientific">Nanobdella aerobiophila</name>
    <dbReference type="NCBI Taxonomy" id="2586965"/>
    <lineage>
        <taxon>Archaea</taxon>
        <taxon>Nanobdellota</taxon>
        <taxon>Nanobdellia</taxon>
        <taxon>Nanobdellales</taxon>
        <taxon>Nanobdellaceae</taxon>
        <taxon>Nanobdella</taxon>
    </lineage>
</organism>
<dbReference type="SUPFAM" id="SSF56300">
    <property type="entry name" value="Metallo-dependent phosphatases"/>
    <property type="match status" value="1"/>
</dbReference>
<evidence type="ECO:0000313" key="3">
    <source>
        <dbReference type="Proteomes" id="UP001055553"/>
    </source>
</evidence>
<dbReference type="Proteomes" id="UP001055553">
    <property type="component" value="Chromosome"/>
</dbReference>
<evidence type="ECO:0000259" key="1">
    <source>
        <dbReference type="Pfam" id="PF00149"/>
    </source>
</evidence>
<keyword evidence="3" id="KW-1185">Reference proteome</keyword>
<dbReference type="EMBL" id="AP019769">
    <property type="protein sequence ID" value="BBL45904.1"/>
    <property type="molecule type" value="Genomic_DNA"/>
</dbReference>
<dbReference type="KEGG" id="naer:MJ1_0767"/>
<dbReference type="InterPro" id="IPR004843">
    <property type="entry name" value="Calcineurin-like_PHP"/>
</dbReference>
<dbReference type="GO" id="GO:0016787">
    <property type="term" value="F:hydrolase activity"/>
    <property type="evidence" value="ECO:0007669"/>
    <property type="project" value="InterPro"/>
</dbReference>
<dbReference type="PANTHER" id="PTHR37523">
    <property type="entry name" value="METALLOPHOSPHOESTERASE"/>
    <property type="match status" value="1"/>
</dbReference>
<dbReference type="Gene3D" id="3.60.21.10">
    <property type="match status" value="1"/>
</dbReference>
<feature type="domain" description="Calcineurin-like phosphoesterase" evidence="1">
    <location>
        <begin position="1"/>
        <end position="171"/>
    </location>
</feature>
<reference evidence="3" key="1">
    <citation type="journal article" date="2022" name="Int. J. Syst. Evol. Microbiol.">
        <title>Nanobdella aerobiophila gen. nov., sp. nov., a thermoacidophilic, obligate ectosymbiotic archaeon, and proposal of Nanobdellaceae fam. nov., Nanobdellales ord. nov. and Nanobdellia class. nov.</title>
        <authorList>
            <person name="Kato S."/>
            <person name="Ogasawara A."/>
            <person name="Itoh T."/>
            <person name="Sakai H.D."/>
            <person name="Shimizu M."/>
            <person name="Yuki M."/>
            <person name="Kaneko M."/>
            <person name="Takashina T."/>
            <person name="Ohkuma M."/>
        </authorList>
    </citation>
    <scope>NUCLEOTIDE SEQUENCE [LARGE SCALE GENOMIC DNA]</scope>
    <source>
        <strain evidence="3">MJ1</strain>
    </source>
</reference>
<protein>
    <submittedName>
        <fullName evidence="2">3',5'-cyclic adenosine monophosphate phosphodiesterase CpdA</fullName>
    </submittedName>
</protein>
<dbReference type="PANTHER" id="PTHR37523:SF1">
    <property type="entry name" value="CALCINEURIN-LIKE PHOSPHOESTERASE DOMAIN-CONTAINING PROTEIN"/>
    <property type="match status" value="1"/>
</dbReference>
<dbReference type="AlphaFoldDB" id="A0A915T0C9"/>
<proteinExistence type="predicted"/>
<accession>A0A915T0C9</accession>
<dbReference type="InterPro" id="IPR029052">
    <property type="entry name" value="Metallo-depent_PP-like"/>
</dbReference>
<evidence type="ECO:0000313" key="2">
    <source>
        <dbReference type="EMBL" id="BBL45904.1"/>
    </source>
</evidence>